<gene>
    <name evidence="2" type="ORF">RM540_15130</name>
</gene>
<proteinExistence type="predicted"/>
<evidence type="ECO:0000313" key="2">
    <source>
        <dbReference type="EMBL" id="MDT0633087.1"/>
    </source>
</evidence>
<comment type="caution">
    <text evidence="2">The sequence shown here is derived from an EMBL/GenBank/DDBJ whole genome shotgun (WGS) entry which is preliminary data.</text>
</comment>
<protein>
    <submittedName>
        <fullName evidence="2">Uncharacterized protein</fullName>
    </submittedName>
</protein>
<dbReference type="RefSeq" id="WP_311665632.1">
    <property type="nucleotide sequence ID" value="NZ_JAVRHT010000050.1"/>
</dbReference>
<evidence type="ECO:0000256" key="1">
    <source>
        <dbReference type="SAM" id="MobiDB-lite"/>
    </source>
</evidence>
<name>A0ABU3BUW7_9BACT</name>
<evidence type="ECO:0000313" key="3">
    <source>
        <dbReference type="Proteomes" id="UP001267426"/>
    </source>
</evidence>
<sequence>MNDESWIERYERAGWLGRAGLLGGGAVRLAARAIDGALDRAATVTVEAKEAFQKELDPNVSDAQILDETDERDTEP</sequence>
<dbReference type="EMBL" id="JAVRHT010000050">
    <property type="protein sequence ID" value="MDT0633087.1"/>
    <property type="molecule type" value="Genomic_DNA"/>
</dbReference>
<feature type="region of interest" description="Disordered" evidence="1">
    <location>
        <begin position="57"/>
        <end position="76"/>
    </location>
</feature>
<accession>A0ABU3BUW7</accession>
<reference evidence="2 3" key="1">
    <citation type="submission" date="2023-09" db="EMBL/GenBank/DDBJ databases">
        <authorList>
            <person name="Rey-Velasco X."/>
        </authorList>
    </citation>
    <scope>NUCLEOTIDE SEQUENCE [LARGE SCALE GENOMIC DNA]</scope>
    <source>
        <strain evidence="2 3">F394</strain>
    </source>
</reference>
<organism evidence="2 3">
    <name type="scientific">Rubrivirga litoralis</name>
    <dbReference type="NCBI Taxonomy" id="3075598"/>
    <lineage>
        <taxon>Bacteria</taxon>
        <taxon>Pseudomonadati</taxon>
        <taxon>Rhodothermota</taxon>
        <taxon>Rhodothermia</taxon>
        <taxon>Rhodothermales</taxon>
        <taxon>Rubricoccaceae</taxon>
        <taxon>Rubrivirga</taxon>
    </lineage>
</organism>
<dbReference type="Proteomes" id="UP001267426">
    <property type="component" value="Unassembled WGS sequence"/>
</dbReference>
<feature type="compositionally biased region" description="Acidic residues" evidence="1">
    <location>
        <begin position="65"/>
        <end position="76"/>
    </location>
</feature>
<keyword evidence="3" id="KW-1185">Reference proteome</keyword>